<name>A0A922M2H3_SPOEX</name>
<evidence type="ECO:0000256" key="5">
    <source>
        <dbReference type="ARBA" id="ARBA00023136"/>
    </source>
</evidence>
<evidence type="ECO:0000256" key="4">
    <source>
        <dbReference type="ARBA" id="ARBA00022989"/>
    </source>
</evidence>
<dbReference type="AlphaFoldDB" id="A0A922M2H3"/>
<reference evidence="6" key="1">
    <citation type="journal article" date="2021" name="G3 (Bethesda)">
        <title>Genome and transcriptome analysis of the beet armyworm Spodoptera exigua reveals targets for pest control. .</title>
        <authorList>
            <person name="Simon S."/>
            <person name="Breeschoten T."/>
            <person name="Jansen H.J."/>
            <person name="Dirks R.P."/>
            <person name="Schranz M.E."/>
            <person name="Ros V.I.D."/>
        </authorList>
    </citation>
    <scope>NUCLEOTIDE SEQUENCE</scope>
    <source>
        <strain evidence="6">TB_SE_WUR_2020</strain>
    </source>
</reference>
<evidence type="ECO:0000313" key="6">
    <source>
        <dbReference type="EMBL" id="KAH9628650.1"/>
    </source>
</evidence>
<organism evidence="6 7">
    <name type="scientific">Spodoptera exigua</name>
    <name type="common">Beet armyworm</name>
    <name type="synonym">Noctua fulgens</name>
    <dbReference type="NCBI Taxonomy" id="7107"/>
    <lineage>
        <taxon>Eukaryota</taxon>
        <taxon>Metazoa</taxon>
        <taxon>Ecdysozoa</taxon>
        <taxon>Arthropoda</taxon>
        <taxon>Hexapoda</taxon>
        <taxon>Insecta</taxon>
        <taxon>Pterygota</taxon>
        <taxon>Neoptera</taxon>
        <taxon>Endopterygota</taxon>
        <taxon>Lepidoptera</taxon>
        <taxon>Glossata</taxon>
        <taxon>Ditrysia</taxon>
        <taxon>Noctuoidea</taxon>
        <taxon>Noctuidae</taxon>
        <taxon>Amphipyrinae</taxon>
        <taxon>Spodoptera</taxon>
    </lineage>
</organism>
<evidence type="ECO:0000256" key="1">
    <source>
        <dbReference type="ARBA" id="ARBA00004651"/>
    </source>
</evidence>
<dbReference type="Proteomes" id="UP000814243">
    <property type="component" value="Unassembled WGS sequence"/>
</dbReference>
<dbReference type="GO" id="GO:0005886">
    <property type="term" value="C:plasma membrane"/>
    <property type="evidence" value="ECO:0007669"/>
    <property type="project" value="UniProtKB-SubCell"/>
</dbReference>
<dbReference type="GO" id="GO:0050909">
    <property type="term" value="P:sensory perception of taste"/>
    <property type="evidence" value="ECO:0007669"/>
    <property type="project" value="InterPro"/>
</dbReference>
<keyword evidence="2" id="KW-1003">Cell membrane</keyword>
<comment type="subcellular location">
    <subcellularLocation>
        <location evidence="1">Cell membrane</location>
        <topology evidence="1">Multi-pass membrane protein</topology>
    </subcellularLocation>
</comment>
<keyword evidence="5" id="KW-0472">Membrane</keyword>
<comment type="caution">
    <text evidence="6">The sequence shown here is derived from an EMBL/GenBank/DDBJ whole genome shotgun (WGS) entry which is preliminary data.</text>
</comment>
<evidence type="ECO:0008006" key="8">
    <source>
        <dbReference type="Google" id="ProtNLM"/>
    </source>
</evidence>
<sequence length="108" mass="12446">MICHLQSQKAAFMECLVKLTVSLAPAAFAEMVNKEIDQMKLHVAKQMLFCKDQSTLETIEDAMLFFRHQPFKYTVWRLFTVDGTLILSVVNHLATYTVAMVQFSHIFD</sequence>
<evidence type="ECO:0000256" key="2">
    <source>
        <dbReference type="ARBA" id="ARBA00022475"/>
    </source>
</evidence>
<gene>
    <name evidence="6" type="ORF">HF086_007855</name>
</gene>
<dbReference type="InterPro" id="IPR013604">
    <property type="entry name" value="7TM_chemorcpt"/>
</dbReference>
<evidence type="ECO:0000313" key="7">
    <source>
        <dbReference type="Proteomes" id="UP000814243"/>
    </source>
</evidence>
<dbReference type="EMBL" id="JACEFF010000902">
    <property type="protein sequence ID" value="KAH9628650.1"/>
    <property type="molecule type" value="Genomic_DNA"/>
</dbReference>
<evidence type="ECO:0000256" key="3">
    <source>
        <dbReference type="ARBA" id="ARBA00022692"/>
    </source>
</evidence>
<keyword evidence="4" id="KW-1133">Transmembrane helix</keyword>
<accession>A0A922M2H3</accession>
<protein>
    <recommendedName>
        <fullName evidence="8">Gustatory receptor</fullName>
    </recommendedName>
</protein>
<keyword evidence="3" id="KW-0812">Transmembrane</keyword>
<proteinExistence type="predicted"/>
<dbReference type="Pfam" id="PF08395">
    <property type="entry name" value="7tm_7"/>
    <property type="match status" value="1"/>
</dbReference>